<evidence type="ECO:0008006" key="4">
    <source>
        <dbReference type="Google" id="ProtNLM"/>
    </source>
</evidence>
<dbReference type="EMBL" id="WKKH01000002">
    <property type="protein sequence ID" value="MRX74742.1"/>
    <property type="molecule type" value="Genomic_DNA"/>
</dbReference>
<dbReference type="RefSeq" id="WP_154278916.1">
    <property type="nucleotide sequence ID" value="NZ_JBHUJQ010000001.1"/>
</dbReference>
<reference evidence="2 3" key="1">
    <citation type="submission" date="2019-11" db="EMBL/GenBank/DDBJ databases">
        <title>Pedobacter petrophilus genome.</title>
        <authorList>
            <person name="Feldbauer M.J."/>
            <person name="Newman J.D."/>
        </authorList>
    </citation>
    <scope>NUCLEOTIDE SEQUENCE [LARGE SCALE GENOMIC DNA]</scope>
    <source>
        <strain evidence="2 3">LMG 29686</strain>
    </source>
</reference>
<dbReference type="AlphaFoldDB" id="A0A7K0FTT9"/>
<evidence type="ECO:0000313" key="3">
    <source>
        <dbReference type="Proteomes" id="UP000487757"/>
    </source>
</evidence>
<protein>
    <recommendedName>
        <fullName evidence="4">DUF3945 domain-containing protein</fullName>
    </recommendedName>
</protein>
<evidence type="ECO:0000313" key="2">
    <source>
        <dbReference type="EMBL" id="MRX74742.1"/>
    </source>
</evidence>
<gene>
    <name evidence="2" type="ORF">GJU39_01460</name>
</gene>
<sequence>MNLLSLSSSSASFNFLTIFLFFMNEQNLEYLKKSLDYLGFGIKLNDVLESAISREIPAFTLGVNQAYSSAQMKKNPALGTDQVRFMLNFNRSKQSDMYFLNDYEVSLLKAGSALPIKQVFDLERDNRITALQAYKLLSGNSLERDVYIKSESSEASEKKKVWFKLSLDVQDAYGNHPLKKFYPEFKFELSDAIDKYPFKGLTDPGKDGLMKMLRSGHMAQADMLVGKKTVPVFITANPQYKGLDVYDKNMVPIRQDEIFPKVEKEKSTDTSIQQTVSQKSEINASNTEERFPWENQRDDDVSKSSEIER</sequence>
<organism evidence="2 3">
    <name type="scientific">Pedobacter petrophilus</name>
    <dbReference type="NCBI Taxonomy" id="1908241"/>
    <lineage>
        <taxon>Bacteria</taxon>
        <taxon>Pseudomonadati</taxon>
        <taxon>Bacteroidota</taxon>
        <taxon>Sphingobacteriia</taxon>
        <taxon>Sphingobacteriales</taxon>
        <taxon>Sphingobacteriaceae</taxon>
        <taxon>Pedobacter</taxon>
    </lineage>
</organism>
<dbReference type="Proteomes" id="UP000487757">
    <property type="component" value="Unassembled WGS sequence"/>
</dbReference>
<dbReference type="OrthoDB" id="6372253at2"/>
<proteinExistence type="predicted"/>
<comment type="caution">
    <text evidence="2">The sequence shown here is derived from an EMBL/GenBank/DDBJ whole genome shotgun (WGS) entry which is preliminary data.</text>
</comment>
<name>A0A7K0FTT9_9SPHI</name>
<accession>A0A7K0FTT9</accession>
<feature type="compositionally biased region" description="Polar residues" evidence="1">
    <location>
        <begin position="269"/>
        <end position="286"/>
    </location>
</feature>
<feature type="compositionally biased region" description="Basic and acidic residues" evidence="1">
    <location>
        <begin position="287"/>
        <end position="309"/>
    </location>
</feature>
<feature type="region of interest" description="Disordered" evidence="1">
    <location>
        <begin position="262"/>
        <end position="309"/>
    </location>
</feature>
<keyword evidence="3" id="KW-1185">Reference proteome</keyword>
<evidence type="ECO:0000256" key="1">
    <source>
        <dbReference type="SAM" id="MobiDB-lite"/>
    </source>
</evidence>